<dbReference type="AlphaFoldDB" id="A0AAV0QSR5"/>
<reference evidence="1" key="1">
    <citation type="submission" date="2022-08" db="EMBL/GenBank/DDBJ databases">
        <authorList>
            <person name="Gutierrez-Valencia J."/>
        </authorList>
    </citation>
    <scope>NUCLEOTIDE SEQUENCE</scope>
</reference>
<comment type="caution">
    <text evidence="1">The sequence shown here is derived from an EMBL/GenBank/DDBJ whole genome shotgun (WGS) entry which is preliminary data.</text>
</comment>
<organism evidence="1 2">
    <name type="scientific">Linum tenue</name>
    <dbReference type="NCBI Taxonomy" id="586396"/>
    <lineage>
        <taxon>Eukaryota</taxon>
        <taxon>Viridiplantae</taxon>
        <taxon>Streptophyta</taxon>
        <taxon>Embryophyta</taxon>
        <taxon>Tracheophyta</taxon>
        <taxon>Spermatophyta</taxon>
        <taxon>Magnoliopsida</taxon>
        <taxon>eudicotyledons</taxon>
        <taxon>Gunneridae</taxon>
        <taxon>Pentapetalae</taxon>
        <taxon>rosids</taxon>
        <taxon>fabids</taxon>
        <taxon>Malpighiales</taxon>
        <taxon>Linaceae</taxon>
        <taxon>Linum</taxon>
    </lineage>
</organism>
<accession>A0AAV0QSR5</accession>
<proteinExistence type="predicted"/>
<evidence type="ECO:0000313" key="1">
    <source>
        <dbReference type="EMBL" id="CAI0548470.1"/>
    </source>
</evidence>
<name>A0AAV0QSR5_9ROSI</name>
<keyword evidence="2" id="KW-1185">Reference proteome</keyword>
<dbReference type="Proteomes" id="UP001154282">
    <property type="component" value="Unassembled WGS sequence"/>
</dbReference>
<sequence>MGGRQERCSRRWIWRCGRWWLWSCGGGWKEGRLRRRCAVMREVEREKGKWMVLWWRRQERRREGRE</sequence>
<dbReference type="EMBL" id="CAMGYJ010000010">
    <property type="protein sequence ID" value="CAI0548470.1"/>
    <property type="molecule type" value="Genomic_DNA"/>
</dbReference>
<protein>
    <submittedName>
        <fullName evidence="1">Uncharacterized protein</fullName>
    </submittedName>
</protein>
<gene>
    <name evidence="1" type="ORF">LITE_LOCUS44784</name>
</gene>
<evidence type="ECO:0000313" key="2">
    <source>
        <dbReference type="Proteomes" id="UP001154282"/>
    </source>
</evidence>